<comment type="caution">
    <text evidence="1">The sequence shown here is derived from an EMBL/GenBank/DDBJ whole genome shotgun (WGS) entry which is preliminary data.</text>
</comment>
<gene>
    <name evidence="1" type="ORF">ABDB84_14915</name>
</gene>
<evidence type="ECO:0000313" key="1">
    <source>
        <dbReference type="EMBL" id="MEN3069771.1"/>
    </source>
</evidence>
<dbReference type="EMBL" id="JBDIVE010000008">
    <property type="protein sequence ID" value="MEN3069771.1"/>
    <property type="molecule type" value="Genomic_DNA"/>
</dbReference>
<protein>
    <recommendedName>
        <fullName evidence="3">Tetratricopeptide repeat protein</fullName>
    </recommendedName>
</protein>
<evidence type="ECO:0000313" key="2">
    <source>
        <dbReference type="Proteomes" id="UP001410394"/>
    </source>
</evidence>
<evidence type="ECO:0008006" key="3">
    <source>
        <dbReference type="Google" id="ProtNLM"/>
    </source>
</evidence>
<accession>A0ABU9Z127</accession>
<dbReference type="SUPFAM" id="SSF48452">
    <property type="entry name" value="TPR-like"/>
    <property type="match status" value="1"/>
</dbReference>
<dbReference type="Proteomes" id="UP001410394">
    <property type="component" value="Unassembled WGS sequence"/>
</dbReference>
<name>A0ABU9Z127_9RHOO</name>
<sequence>MKLDHTLQELNALFLQQDIAQIEPFLLSRLELASQGRDLAARLTLLNELASFYRNTIRFKESISMAQRALSLIEDMGYRNSMPYAGALMSLAATYAADTQYSRALELYAQVGSIYAAQHLAEGTLQQELAEKISATRHSAALAQH</sequence>
<keyword evidence="2" id="KW-1185">Reference proteome</keyword>
<dbReference type="Gene3D" id="1.25.40.10">
    <property type="entry name" value="Tetratricopeptide repeat domain"/>
    <property type="match status" value="1"/>
</dbReference>
<proteinExistence type="predicted"/>
<organism evidence="1 2">
    <name type="scientific">Uliginosibacterium sediminicola</name>
    <dbReference type="NCBI Taxonomy" id="2024550"/>
    <lineage>
        <taxon>Bacteria</taxon>
        <taxon>Pseudomonadati</taxon>
        <taxon>Pseudomonadota</taxon>
        <taxon>Betaproteobacteria</taxon>
        <taxon>Rhodocyclales</taxon>
        <taxon>Zoogloeaceae</taxon>
        <taxon>Uliginosibacterium</taxon>
    </lineage>
</organism>
<dbReference type="RefSeq" id="WP_345920541.1">
    <property type="nucleotide sequence ID" value="NZ_JBDIVE010000008.1"/>
</dbReference>
<reference evidence="1 2" key="1">
    <citation type="journal article" date="2018" name="Int. J. Syst. Evol. Microbiol.">
        <title>Uliginosibacterium sediminicola sp. nov., isolated from freshwater sediment.</title>
        <authorList>
            <person name="Hwang W.M."/>
            <person name="Kim S.M."/>
            <person name="Kang K."/>
            <person name="Ahn T.Y."/>
        </authorList>
    </citation>
    <scope>NUCLEOTIDE SEQUENCE [LARGE SCALE GENOMIC DNA]</scope>
    <source>
        <strain evidence="1 2">M1-21</strain>
    </source>
</reference>
<dbReference type="InterPro" id="IPR011990">
    <property type="entry name" value="TPR-like_helical_dom_sf"/>
</dbReference>